<sequence>MKKTLRQKWQTFTFSERFTAITSVGGIVVSIVGLTLVIISLKSSEKIASTSTYLQTYAWTIDVDKAFIEHPEAKGYLYEDIAKLKSNSKYKQDKAQLDVILELMLDSYDAILNNTSYFKIYPDQYQIWMKTVKDNFKRSAVLRMKFEMDSDEYSSLLDQAYKHRLDRK</sequence>
<dbReference type="Proteomes" id="UP001589828">
    <property type="component" value="Unassembled WGS sequence"/>
</dbReference>
<accession>A0ABV6L6U9</accession>
<gene>
    <name evidence="2" type="ORF">ACFFGT_13235</name>
</gene>
<evidence type="ECO:0000313" key="2">
    <source>
        <dbReference type="EMBL" id="MFC0515176.1"/>
    </source>
</evidence>
<protein>
    <recommendedName>
        <fullName evidence="4">Chemotaxis methyl-accepting receptor HlyB-like 4HB MCP domain-containing protein</fullName>
    </recommendedName>
</protein>
<keyword evidence="1" id="KW-1133">Transmembrane helix</keyword>
<organism evidence="2 3">
    <name type="scientific">Mucilaginibacter angelicae</name>
    <dbReference type="NCBI Taxonomy" id="869718"/>
    <lineage>
        <taxon>Bacteria</taxon>
        <taxon>Pseudomonadati</taxon>
        <taxon>Bacteroidota</taxon>
        <taxon>Sphingobacteriia</taxon>
        <taxon>Sphingobacteriales</taxon>
        <taxon>Sphingobacteriaceae</taxon>
        <taxon>Mucilaginibacter</taxon>
    </lineage>
</organism>
<reference evidence="2 3" key="1">
    <citation type="submission" date="2024-09" db="EMBL/GenBank/DDBJ databases">
        <authorList>
            <person name="Sun Q."/>
            <person name="Mori K."/>
        </authorList>
    </citation>
    <scope>NUCLEOTIDE SEQUENCE [LARGE SCALE GENOMIC DNA]</scope>
    <source>
        <strain evidence="2 3">NCAIM B.02415</strain>
    </source>
</reference>
<keyword evidence="1" id="KW-0812">Transmembrane</keyword>
<name>A0ABV6L6U9_9SPHI</name>
<dbReference type="RefSeq" id="WP_377023014.1">
    <property type="nucleotide sequence ID" value="NZ_JBHLTS010000022.1"/>
</dbReference>
<evidence type="ECO:0000313" key="3">
    <source>
        <dbReference type="Proteomes" id="UP001589828"/>
    </source>
</evidence>
<evidence type="ECO:0000256" key="1">
    <source>
        <dbReference type="SAM" id="Phobius"/>
    </source>
</evidence>
<keyword evidence="1" id="KW-0472">Membrane</keyword>
<comment type="caution">
    <text evidence="2">The sequence shown here is derived from an EMBL/GenBank/DDBJ whole genome shotgun (WGS) entry which is preliminary data.</text>
</comment>
<feature type="transmembrane region" description="Helical" evidence="1">
    <location>
        <begin position="20"/>
        <end position="41"/>
    </location>
</feature>
<proteinExistence type="predicted"/>
<dbReference type="EMBL" id="JBHLTS010000022">
    <property type="protein sequence ID" value="MFC0515176.1"/>
    <property type="molecule type" value="Genomic_DNA"/>
</dbReference>
<evidence type="ECO:0008006" key="4">
    <source>
        <dbReference type="Google" id="ProtNLM"/>
    </source>
</evidence>
<keyword evidence="3" id="KW-1185">Reference proteome</keyword>